<sequence length="264" mass="29405">MALTTAVVAHATRAAHGAASTARSRAGFSNDESEDEFLAYRVHTQNLELSYLRDPVGPVSFTQIKHGGRTKPFDTTLCATTCGGLVVIFTGLAFLIAAIANSRIENVEDYSHDVREWQEYDRPLLQETTINMSVDLPSWRGSGRFTGELMSSSEEGWEFHDTEDMEGLEQYQPLKKVIELEIPCLYPNCSMVELNAAHSLQEREDWVSQILPPWPDAPRASFHFQARGGGKHSTFATPEIPLLFDLPTAFQTPQPRPLRSALVP</sequence>
<accession>A0ABP0N3R7</accession>
<evidence type="ECO:0000313" key="2">
    <source>
        <dbReference type="Proteomes" id="UP001642464"/>
    </source>
</evidence>
<proteinExistence type="predicted"/>
<keyword evidence="2" id="KW-1185">Reference proteome</keyword>
<dbReference type="Proteomes" id="UP001642464">
    <property type="component" value="Unassembled WGS sequence"/>
</dbReference>
<protein>
    <submittedName>
        <fullName evidence="1">Uncharacterized protein</fullName>
    </submittedName>
</protein>
<name>A0ABP0N3R7_9DINO</name>
<gene>
    <name evidence="1" type="ORF">SCF082_LOCUS30628</name>
</gene>
<organism evidence="1 2">
    <name type="scientific">Durusdinium trenchii</name>
    <dbReference type="NCBI Taxonomy" id="1381693"/>
    <lineage>
        <taxon>Eukaryota</taxon>
        <taxon>Sar</taxon>
        <taxon>Alveolata</taxon>
        <taxon>Dinophyceae</taxon>
        <taxon>Suessiales</taxon>
        <taxon>Symbiodiniaceae</taxon>
        <taxon>Durusdinium</taxon>
    </lineage>
</organism>
<comment type="caution">
    <text evidence="1">The sequence shown here is derived from an EMBL/GenBank/DDBJ whole genome shotgun (WGS) entry which is preliminary data.</text>
</comment>
<evidence type="ECO:0000313" key="1">
    <source>
        <dbReference type="EMBL" id="CAK9056964.1"/>
    </source>
</evidence>
<reference evidence="1 2" key="1">
    <citation type="submission" date="2024-02" db="EMBL/GenBank/DDBJ databases">
        <authorList>
            <person name="Chen Y."/>
            <person name="Shah S."/>
            <person name="Dougan E. K."/>
            <person name="Thang M."/>
            <person name="Chan C."/>
        </authorList>
    </citation>
    <scope>NUCLEOTIDE SEQUENCE [LARGE SCALE GENOMIC DNA]</scope>
</reference>
<dbReference type="EMBL" id="CAXAMM010025446">
    <property type="protein sequence ID" value="CAK9056964.1"/>
    <property type="molecule type" value="Genomic_DNA"/>
</dbReference>